<evidence type="ECO:0000313" key="1">
    <source>
        <dbReference type="EMBL" id="WVZ05277.1"/>
    </source>
</evidence>
<dbReference type="InterPro" id="IPR018616">
    <property type="entry name" value="GUCD1"/>
</dbReference>
<dbReference type="PANTHER" id="PTHR31400">
    <property type="entry name" value="GUANYLYL CYCLASE DOMAIN CONTAINING PROTEIN 1 GUCD1"/>
    <property type="match status" value="1"/>
</dbReference>
<name>A0AAQ3N916_VIGMU</name>
<proteinExistence type="predicted"/>
<evidence type="ECO:0000313" key="2">
    <source>
        <dbReference type="Proteomes" id="UP001374535"/>
    </source>
</evidence>
<gene>
    <name evidence="1" type="ORF">V8G54_018623</name>
</gene>
<reference evidence="1 2" key="1">
    <citation type="journal article" date="2023" name="Life. Sci Alliance">
        <title>Evolutionary insights into 3D genome organization and epigenetic landscape of Vigna mungo.</title>
        <authorList>
            <person name="Junaid A."/>
            <person name="Singh B."/>
            <person name="Bhatia S."/>
        </authorList>
    </citation>
    <scope>NUCLEOTIDE SEQUENCE [LARGE SCALE GENOMIC DNA]</scope>
    <source>
        <strain evidence="1">Urdbean</strain>
    </source>
</reference>
<dbReference type="PANTHER" id="PTHR31400:SF1">
    <property type="entry name" value="PROTEIN GUCD1"/>
    <property type="match status" value="1"/>
</dbReference>
<organism evidence="1 2">
    <name type="scientific">Vigna mungo</name>
    <name type="common">Black gram</name>
    <name type="synonym">Phaseolus mungo</name>
    <dbReference type="NCBI Taxonomy" id="3915"/>
    <lineage>
        <taxon>Eukaryota</taxon>
        <taxon>Viridiplantae</taxon>
        <taxon>Streptophyta</taxon>
        <taxon>Embryophyta</taxon>
        <taxon>Tracheophyta</taxon>
        <taxon>Spermatophyta</taxon>
        <taxon>Magnoliopsida</taxon>
        <taxon>eudicotyledons</taxon>
        <taxon>Gunneridae</taxon>
        <taxon>Pentapetalae</taxon>
        <taxon>rosids</taxon>
        <taxon>fabids</taxon>
        <taxon>Fabales</taxon>
        <taxon>Fabaceae</taxon>
        <taxon>Papilionoideae</taxon>
        <taxon>50 kb inversion clade</taxon>
        <taxon>NPAAA clade</taxon>
        <taxon>indigoferoid/millettioid clade</taxon>
        <taxon>Phaseoleae</taxon>
        <taxon>Vigna</taxon>
    </lineage>
</organism>
<dbReference type="AlphaFoldDB" id="A0AAQ3N916"/>
<sequence>MLAEAILPIWLRLHIHDWDTLFPALDICLELNLSNSLWSLMWPIYLLFNKILKTGDERELRGDHLNAIDPYLFQQSSSNRDSHPPSLLCSQLPEVPHVNQIYTWDCGLACVLMVLRTIGVNNYDIQALAELCCTNSIWTVDLAYLLQRFSVTFSYFTVTFGANPNYCVESFYKDFVVNILKEELPNDLVRVDLLFQKAMEAGIDIQCRSIGAEEISILVLSGKYIAIALVDHNKLSPVWQEGVPVPAVANNPGYTGHYVLICGYDARADMFEIRDPASSKKNKTISSKSLEEARKAFGTDEDLLLVSILYVKSSFTRLFDN</sequence>
<dbReference type="Pfam" id="PF09778">
    <property type="entry name" value="Guanylate_cyc_2"/>
    <property type="match status" value="1"/>
</dbReference>
<accession>A0AAQ3N916</accession>
<dbReference type="Gene3D" id="3.90.70.10">
    <property type="entry name" value="Cysteine proteinases"/>
    <property type="match status" value="1"/>
</dbReference>
<dbReference type="Proteomes" id="UP001374535">
    <property type="component" value="Chromosome 6"/>
</dbReference>
<protein>
    <recommendedName>
        <fullName evidence="3">Protein GUCD1</fullName>
    </recommendedName>
</protein>
<evidence type="ECO:0008006" key="3">
    <source>
        <dbReference type="Google" id="ProtNLM"/>
    </source>
</evidence>
<dbReference type="EMBL" id="CP144695">
    <property type="protein sequence ID" value="WVZ05277.1"/>
    <property type="molecule type" value="Genomic_DNA"/>
</dbReference>
<keyword evidence="2" id="KW-1185">Reference proteome</keyword>